<dbReference type="InterPro" id="IPR020103">
    <property type="entry name" value="PsdUridine_synth_cat_dom_sf"/>
</dbReference>
<dbReference type="PANTHER" id="PTHR21600:SF92">
    <property type="entry name" value="RIBOSOMAL LARGE SUBUNIT PSEUDOURIDINE SYNTHASE C"/>
    <property type="match status" value="1"/>
</dbReference>
<dbReference type="Proteomes" id="UP000824225">
    <property type="component" value="Unassembled WGS sequence"/>
</dbReference>
<evidence type="ECO:0000313" key="6">
    <source>
        <dbReference type="Proteomes" id="UP000824225"/>
    </source>
</evidence>
<dbReference type="CDD" id="cd02869">
    <property type="entry name" value="PseudoU_synth_RluA_like"/>
    <property type="match status" value="1"/>
</dbReference>
<dbReference type="GO" id="GO:0000455">
    <property type="term" value="P:enzyme-directed rRNA pseudouridine synthesis"/>
    <property type="evidence" value="ECO:0007669"/>
    <property type="project" value="TreeGrafter"/>
</dbReference>
<accession>A0A9D2KJX9</accession>
<dbReference type="InterPro" id="IPR006145">
    <property type="entry name" value="PsdUridine_synth_RsuA/RluA"/>
</dbReference>
<evidence type="ECO:0000256" key="3">
    <source>
        <dbReference type="PROSITE-ProRule" id="PRU00182"/>
    </source>
</evidence>
<keyword evidence="2" id="KW-0413">Isomerase</keyword>
<dbReference type="PROSITE" id="PS01129">
    <property type="entry name" value="PSI_RLU"/>
    <property type="match status" value="1"/>
</dbReference>
<comment type="caution">
    <text evidence="5">The sequence shown here is derived from an EMBL/GenBank/DDBJ whole genome shotgun (WGS) entry which is preliminary data.</text>
</comment>
<sequence>MVSRAEAGQKLLNFLSRRVDAGSSELHKWIRSGQVRVNGGRAKAFDRVGEGDAVRVPPFAALREVKHGESGPRKSGMKGAAEAVALQPPKDNGVSSDLSVLYEDDNLLVLNKSAGLPSQDGSGHADSVASRLARAYADADFIPALVHRLDKDTSGLLLAGKSYAAVRRLTDALAGREGEPPVKEYLAWVWGRWPHTAMRELRDNLDKNETARRMRVGAEEGRNALSLAAPVTIRETRDGDVVSLLRVRLVTGRTHQIRVQLAARAFPLVGDSRYGNARRDARARVKGLKLHACRLLLPPPWNRALEAAPDWAAPWDVPEAVSEAFFSGSQPQICVSV</sequence>
<name>A0A9D2KJX9_9BACT</name>
<keyword evidence="3" id="KW-0694">RNA-binding</keyword>
<proteinExistence type="inferred from homology"/>
<evidence type="ECO:0000256" key="1">
    <source>
        <dbReference type="ARBA" id="ARBA00010876"/>
    </source>
</evidence>
<dbReference type="Gene3D" id="3.10.290.10">
    <property type="entry name" value="RNA-binding S4 domain"/>
    <property type="match status" value="1"/>
</dbReference>
<evidence type="ECO:0000256" key="2">
    <source>
        <dbReference type="ARBA" id="ARBA00023235"/>
    </source>
</evidence>
<dbReference type="PROSITE" id="PS50889">
    <property type="entry name" value="S4"/>
    <property type="match status" value="1"/>
</dbReference>
<dbReference type="GO" id="GO:0003723">
    <property type="term" value="F:RNA binding"/>
    <property type="evidence" value="ECO:0007669"/>
    <property type="project" value="UniProtKB-KW"/>
</dbReference>
<comment type="similarity">
    <text evidence="1">Belongs to the pseudouridine synthase RluA family.</text>
</comment>
<dbReference type="CDD" id="cd00165">
    <property type="entry name" value="S4"/>
    <property type="match status" value="1"/>
</dbReference>
<evidence type="ECO:0000313" key="5">
    <source>
        <dbReference type="EMBL" id="HJA08339.1"/>
    </source>
</evidence>
<organism evidence="5 6">
    <name type="scientific">Candidatus Mailhella merdigallinarum</name>
    <dbReference type="NCBI Taxonomy" id="2838658"/>
    <lineage>
        <taxon>Bacteria</taxon>
        <taxon>Pseudomonadati</taxon>
        <taxon>Thermodesulfobacteriota</taxon>
        <taxon>Desulfovibrionia</taxon>
        <taxon>Desulfovibrionales</taxon>
        <taxon>Desulfovibrionaceae</taxon>
        <taxon>Mailhella</taxon>
    </lineage>
</organism>
<dbReference type="EMBL" id="DXAN01000011">
    <property type="protein sequence ID" value="HJA08339.1"/>
    <property type="molecule type" value="Genomic_DNA"/>
</dbReference>
<protein>
    <submittedName>
        <fullName evidence="5">RluA family pseudouridine synthase</fullName>
    </submittedName>
</protein>
<dbReference type="InterPro" id="IPR050188">
    <property type="entry name" value="RluA_PseudoU_synthase"/>
</dbReference>
<dbReference type="GO" id="GO:0160141">
    <property type="term" value="F:23S rRNA pseudouridine(955/2504/2580) synthase activity"/>
    <property type="evidence" value="ECO:0007669"/>
    <property type="project" value="UniProtKB-EC"/>
</dbReference>
<dbReference type="SUPFAM" id="SSF55120">
    <property type="entry name" value="Pseudouridine synthase"/>
    <property type="match status" value="1"/>
</dbReference>
<dbReference type="InterPro" id="IPR006224">
    <property type="entry name" value="PsdUridine_synth_RluA-like_CS"/>
</dbReference>
<dbReference type="PANTHER" id="PTHR21600">
    <property type="entry name" value="MITOCHONDRIAL RNA PSEUDOURIDINE SYNTHASE"/>
    <property type="match status" value="1"/>
</dbReference>
<dbReference type="Gene3D" id="3.30.2350.10">
    <property type="entry name" value="Pseudouridine synthase"/>
    <property type="match status" value="1"/>
</dbReference>
<dbReference type="Pfam" id="PF00849">
    <property type="entry name" value="PseudoU_synth_2"/>
    <property type="match status" value="1"/>
</dbReference>
<dbReference type="AlphaFoldDB" id="A0A9D2KJX9"/>
<reference evidence="5" key="2">
    <citation type="submission" date="2021-04" db="EMBL/GenBank/DDBJ databases">
        <authorList>
            <person name="Gilroy R."/>
        </authorList>
    </citation>
    <scope>NUCLEOTIDE SEQUENCE</scope>
    <source>
        <strain evidence="5">CHK186-16707</strain>
    </source>
</reference>
<evidence type="ECO:0000259" key="4">
    <source>
        <dbReference type="Pfam" id="PF00849"/>
    </source>
</evidence>
<dbReference type="InterPro" id="IPR036986">
    <property type="entry name" value="S4_RNA-bd_sf"/>
</dbReference>
<reference evidence="5" key="1">
    <citation type="journal article" date="2021" name="PeerJ">
        <title>Extensive microbial diversity within the chicken gut microbiome revealed by metagenomics and culture.</title>
        <authorList>
            <person name="Gilroy R."/>
            <person name="Ravi A."/>
            <person name="Getino M."/>
            <person name="Pursley I."/>
            <person name="Horton D.L."/>
            <person name="Alikhan N.F."/>
            <person name="Baker D."/>
            <person name="Gharbi K."/>
            <person name="Hall N."/>
            <person name="Watson M."/>
            <person name="Adriaenssens E.M."/>
            <person name="Foster-Nyarko E."/>
            <person name="Jarju S."/>
            <person name="Secka A."/>
            <person name="Antonio M."/>
            <person name="Oren A."/>
            <person name="Chaudhuri R.R."/>
            <person name="La Ragione R."/>
            <person name="Hildebrand F."/>
            <person name="Pallen M.J."/>
        </authorList>
    </citation>
    <scope>NUCLEOTIDE SEQUENCE</scope>
    <source>
        <strain evidence="5">CHK186-16707</strain>
    </source>
</reference>
<gene>
    <name evidence="5" type="ORF">H9962_04005</name>
</gene>
<dbReference type="SUPFAM" id="SSF55174">
    <property type="entry name" value="Alpha-L RNA-binding motif"/>
    <property type="match status" value="1"/>
</dbReference>
<feature type="domain" description="Pseudouridine synthase RsuA/RluA-like" evidence="4">
    <location>
        <begin position="106"/>
        <end position="263"/>
    </location>
</feature>